<evidence type="ECO:0000256" key="11">
    <source>
        <dbReference type="ARBA" id="ARBA00022723"/>
    </source>
</evidence>
<keyword evidence="9" id="KW-0349">Heme</keyword>
<evidence type="ECO:0000256" key="1">
    <source>
        <dbReference type="ARBA" id="ARBA00001971"/>
    </source>
</evidence>
<dbReference type="CDD" id="cd03495">
    <property type="entry name" value="SQR_TypeC_SdhD_like"/>
    <property type="match status" value="1"/>
</dbReference>
<name>A0A327LCJ2_9BRAD</name>
<evidence type="ECO:0000313" key="18">
    <source>
        <dbReference type="Proteomes" id="UP000249130"/>
    </source>
</evidence>
<evidence type="ECO:0000256" key="3">
    <source>
        <dbReference type="ARBA" id="ARBA00004141"/>
    </source>
</evidence>
<dbReference type="EMBL" id="NPEX01000014">
    <property type="protein sequence ID" value="RAI45508.1"/>
    <property type="molecule type" value="Genomic_DNA"/>
</dbReference>
<keyword evidence="15 16" id="KW-0472">Membrane</keyword>
<evidence type="ECO:0000256" key="5">
    <source>
        <dbReference type="ARBA" id="ARBA00011558"/>
    </source>
</evidence>
<evidence type="ECO:0000313" key="17">
    <source>
        <dbReference type="EMBL" id="RAI45508.1"/>
    </source>
</evidence>
<evidence type="ECO:0000256" key="2">
    <source>
        <dbReference type="ARBA" id="ARBA00004050"/>
    </source>
</evidence>
<evidence type="ECO:0000256" key="12">
    <source>
        <dbReference type="ARBA" id="ARBA00022982"/>
    </source>
</evidence>
<dbReference type="GO" id="GO:0046872">
    <property type="term" value="F:metal ion binding"/>
    <property type="evidence" value="ECO:0007669"/>
    <property type="project" value="UniProtKB-KW"/>
</dbReference>
<dbReference type="RefSeq" id="WP_111417692.1">
    <property type="nucleotide sequence ID" value="NZ_NPEX01000014.1"/>
</dbReference>
<evidence type="ECO:0000256" key="7">
    <source>
        <dbReference type="ARBA" id="ARBA00022448"/>
    </source>
</evidence>
<feature type="transmembrane region" description="Helical" evidence="16">
    <location>
        <begin position="31"/>
        <end position="51"/>
    </location>
</feature>
<organism evidence="17 18">
    <name type="scientific">Rhodoplanes roseus</name>
    <dbReference type="NCBI Taxonomy" id="29409"/>
    <lineage>
        <taxon>Bacteria</taxon>
        <taxon>Pseudomonadati</taxon>
        <taxon>Pseudomonadota</taxon>
        <taxon>Alphaproteobacteria</taxon>
        <taxon>Hyphomicrobiales</taxon>
        <taxon>Nitrobacteraceae</taxon>
        <taxon>Rhodoplanes</taxon>
    </lineage>
</organism>
<comment type="subcellular location">
    <subcellularLocation>
        <location evidence="3">Membrane</location>
        <topology evidence="3">Multi-pass membrane protein</topology>
    </subcellularLocation>
</comment>
<sequence>MKSTSIRTPIGKVRGLGSAKSGTEHWWEMRLTSIALLPLTLAAIVIVISLIGRNHAAVVQILGSPLVAITMLLWVYAVTLHMRLGLQSVIEDYVYGKAMKTGLLIGNTFLTIVLWLACTYAILKLSFGV</sequence>
<evidence type="ECO:0000256" key="6">
    <source>
        <dbReference type="ARBA" id="ARBA00019425"/>
    </source>
</evidence>
<keyword evidence="7" id="KW-0813">Transport</keyword>
<keyword evidence="10 16" id="KW-0812">Transmembrane</keyword>
<evidence type="ECO:0000256" key="8">
    <source>
        <dbReference type="ARBA" id="ARBA00022532"/>
    </source>
</evidence>
<reference evidence="17 18" key="1">
    <citation type="submission" date="2017-07" db="EMBL/GenBank/DDBJ databases">
        <title>Draft Genome Sequences of Select Purple Nonsulfur Bacteria.</title>
        <authorList>
            <person name="Lasarre B."/>
            <person name="Mckinlay J.B."/>
        </authorList>
    </citation>
    <scope>NUCLEOTIDE SEQUENCE [LARGE SCALE GENOMIC DNA]</scope>
    <source>
        <strain evidence="17 18">DSM 5909</strain>
    </source>
</reference>
<feature type="transmembrane region" description="Helical" evidence="16">
    <location>
        <begin position="57"/>
        <end position="80"/>
    </location>
</feature>
<dbReference type="NCBIfam" id="TIGR02968">
    <property type="entry name" value="succ_dehyd_anc"/>
    <property type="match status" value="1"/>
</dbReference>
<comment type="function">
    <text evidence="2">Membrane-anchoring subunit of succinate dehydrogenase (SDH).</text>
</comment>
<dbReference type="Pfam" id="PF01127">
    <property type="entry name" value="Sdh_cyt"/>
    <property type="match status" value="1"/>
</dbReference>
<evidence type="ECO:0000256" key="9">
    <source>
        <dbReference type="ARBA" id="ARBA00022617"/>
    </source>
</evidence>
<comment type="caution">
    <text evidence="17">The sequence shown here is derived from an EMBL/GenBank/DDBJ whole genome shotgun (WGS) entry which is preliminary data.</text>
</comment>
<dbReference type="InterPro" id="IPR014312">
    <property type="entry name" value="Succ_DH_anchor"/>
</dbReference>
<dbReference type="UniPathway" id="UPA00223"/>
<comment type="subunit">
    <text evidence="5">Part of an enzyme complex containing four subunits: a flavoprotein, an iron-sulfur protein, plus two membrane-anchoring proteins, SdhC and SdhD.</text>
</comment>
<dbReference type="GO" id="GO:0016020">
    <property type="term" value="C:membrane"/>
    <property type="evidence" value="ECO:0007669"/>
    <property type="project" value="UniProtKB-SubCell"/>
</dbReference>
<keyword evidence="14" id="KW-0408">Iron</keyword>
<dbReference type="AlphaFoldDB" id="A0A327LCJ2"/>
<protein>
    <recommendedName>
        <fullName evidence="6">Succinate dehydrogenase hydrophobic membrane anchor subunit</fullName>
    </recommendedName>
</protein>
<dbReference type="Gene3D" id="1.20.1300.10">
    <property type="entry name" value="Fumarate reductase/succinate dehydrogenase, transmembrane subunit"/>
    <property type="match status" value="1"/>
</dbReference>
<dbReference type="GO" id="GO:0020037">
    <property type="term" value="F:heme binding"/>
    <property type="evidence" value="ECO:0007669"/>
    <property type="project" value="InterPro"/>
</dbReference>
<keyword evidence="13 16" id="KW-1133">Transmembrane helix</keyword>
<dbReference type="InterPro" id="IPR000701">
    <property type="entry name" value="SuccDH_FuR_B_TM-su"/>
</dbReference>
<evidence type="ECO:0000256" key="15">
    <source>
        <dbReference type="ARBA" id="ARBA00023136"/>
    </source>
</evidence>
<feature type="transmembrane region" description="Helical" evidence="16">
    <location>
        <begin position="101"/>
        <end position="123"/>
    </location>
</feature>
<accession>A0A327LCJ2</accession>
<dbReference type="Proteomes" id="UP000249130">
    <property type="component" value="Unassembled WGS sequence"/>
</dbReference>
<comment type="pathway">
    <text evidence="4">Carbohydrate metabolism; tricarboxylic acid cycle.</text>
</comment>
<dbReference type="GO" id="GO:0006099">
    <property type="term" value="P:tricarboxylic acid cycle"/>
    <property type="evidence" value="ECO:0007669"/>
    <property type="project" value="UniProtKB-UniPathway"/>
</dbReference>
<dbReference type="OrthoDB" id="9809280at2"/>
<comment type="cofactor">
    <cofactor evidence="1">
        <name>heme</name>
        <dbReference type="ChEBI" id="CHEBI:30413"/>
    </cofactor>
</comment>
<dbReference type="InterPro" id="IPR034804">
    <property type="entry name" value="SQR/QFR_C/D"/>
</dbReference>
<gene>
    <name evidence="17" type="primary">sdhD</name>
    <name evidence="17" type="ORF">CH341_03730</name>
</gene>
<evidence type="ECO:0000256" key="14">
    <source>
        <dbReference type="ARBA" id="ARBA00023004"/>
    </source>
</evidence>
<keyword evidence="12" id="KW-0249">Electron transport</keyword>
<dbReference type="SUPFAM" id="SSF81343">
    <property type="entry name" value="Fumarate reductase respiratory complex transmembrane subunits"/>
    <property type="match status" value="1"/>
</dbReference>
<evidence type="ECO:0000256" key="4">
    <source>
        <dbReference type="ARBA" id="ARBA00005163"/>
    </source>
</evidence>
<keyword evidence="8" id="KW-0816">Tricarboxylic acid cycle</keyword>
<evidence type="ECO:0000256" key="13">
    <source>
        <dbReference type="ARBA" id="ARBA00022989"/>
    </source>
</evidence>
<evidence type="ECO:0000256" key="16">
    <source>
        <dbReference type="SAM" id="Phobius"/>
    </source>
</evidence>
<keyword evidence="11" id="KW-0479">Metal-binding</keyword>
<proteinExistence type="predicted"/>
<evidence type="ECO:0000256" key="10">
    <source>
        <dbReference type="ARBA" id="ARBA00022692"/>
    </source>
</evidence>
<keyword evidence="18" id="KW-1185">Reference proteome</keyword>